<reference evidence="4 5" key="1">
    <citation type="submission" date="2022-10" db="EMBL/GenBank/DDBJ databases">
        <title>paucibacter sp. hw8 Genome sequencing.</title>
        <authorList>
            <person name="Park S."/>
        </authorList>
    </citation>
    <scope>NUCLEOTIDE SEQUENCE [LARGE SCALE GENOMIC DNA]</scope>
    <source>
        <strain evidence="5">hw8</strain>
    </source>
</reference>
<protein>
    <submittedName>
        <fullName evidence="4">ATP-binding protein</fullName>
    </submittedName>
</protein>
<proteinExistence type="predicted"/>
<evidence type="ECO:0000259" key="3">
    <source>
        <dbReference type="SMART" id="SM00382"/>
    </source>
</evidence>
<dbReference type="Proteomes" id="UP001219862">
    <property type="component" value="Unassembled WGS sequence"/>
</dbReference>
<dbReference type="GO" id="GO:0005524">
    <property type="term" value="F:ATP binding"/>
    <property type="evidence" value="ECO:0007669"/>
    <property type="project" value="UniProtKB-KW"/>
</dbReference>
<name>A0ABT5KPT3_9BURK</name>
<dbReference type="PANTHER" id="PTHR23077">
    <property type="entry name" value="AAA-FAMILY ATPASE"/>
    <property type="match status" value="1"/>
</dbReference>
<sequence>MGLRHRSGGSLIKRDAMVMKRSAASSPAKPALAASARTAKQASANPGGEFKGEAHVLASPGLKEAPVLDRMCSQFVLTLTVKHAGKFNLRRDFNGLLSFTGRHLVWPVRVLGRLRDYLRQRCQGNELWAGHETLSHEDFLLRYGVWTGPFSESTLFFYLDEYVKDAPKDMLALLATTSEWLDRQLKRESTLVETNIDALGNLLQLNPAERALLLYGTLARYQRELRGALVEFKVNTAQEAFATIAAVAGVNAQEVAEALRAGSRLERIGMVENLISEHNITDLADLMKVSDQLPPVLMREYKGPHDLMAVFTRPASASTLAPADFDFVTEDLDMVASLLRQAVARHDAGVNILLYGPPGTGKTELAKVAAHAAGLDLYEVEYADRDGNSLSGRDRYRSLQISQVFLKASAHVALLFDEVEDVFPPLSSDTAQLMARLDASAEAPTSGSVSGKAWVNQILETNPVPVIWVTNRIEQIDPAFRRRFQYHLELKSPPPGARLRLVTSALADVPVGPEFAAQLAERRGLTPAQVRTAVRFAQLAGPIQDCERLILRQLENADKALGHSAQQRGARPMVTQYALDLLNCESKFEIPRIVAALQRRSSGNLCFYGPPGSGKTALAEHIAQSLKRPLMVRQASDLSSKFVGETEQNMARMFEAAASEGAVLLLDEADSFLRSRRMAERNYEVSEVNEMLAGMERFPGIFICTTNLFEDLDEAALRRFAFKIQFKPLRAEQRERMFRREALSDDDATLTAEQTSRLATLDVLTPGDFAAVRQQIEILGEALSADEFLAQLEAEHRSKPGVRMRRDLGFFRH</sequence>
<keyword evidence="1" id="KW-0547">Nucleotide-binding</keyword>
<dbReference type="CDD" id="cd19481">
    <property type="entry name" value="RecA-like_protease"/>
    <property type="match status" value="2"/>
</dbReference>
<dbReference type="Gene3D" id="3.40.50.300">
    <property type="entry name" value="P-loop containing nucleotide triphosphate hydrolases"/>
    <property type="match status" value="2"/>
</dbReference>
<feature type="domain" description="AAA+ ATPase" evidence="3">
    <location>
        <begin position="601"/>
        <end position="730"/>
    </location>
</feature>
<dbReference type="Pfam" id="PF00004">
    <property type="entry name" value="AAA"/>
    <property type="match status" value="2"/>
</dbReference>
<evidence type="ECO:0000256" key="1">
    <source>
        <dbReference type="ARBA" id="ARBA00022741"/>
    </source>
</evidence>
<keyword evidence="5" id="KW-1185">Reference proteome</keyword>
<dbReference type="InterPro" id="IPR003959">
    <property type="entry name" value="ATPase_AAA_core"/>
</dbReference>
<dbReference type="InterPro" id="IPR027417">
    <property type="entry name" value="P-loop_NTPase"/>
</dbReference>
<dbReference type="EMBL" id="JAQQXS010000005">
    <property type="protein sequence ID" value="MDC8784918.1"/>
    <property type="molecule type" value="Genomic_DNA"/>
</dbReference>
<keyword evidence="2 4" id="KW-0067">ATP-binding</keyword>
<organism evidence="4 5">
    <name type="scientific">Roseateles koreensis</name>
    <dbReference type="NCBI Taxonomy" id="2987526"/>
    <lineage>
        <taxon>Bacteria</taxon>
        <taxon>Pseudomonadati</taxon>
        <taxon>Pseudomonadota</taxon>
        <taxon>Betaproteobacteria</taxon>
        <taxon>Burkholderiales</taxon>
        <taxon>Sphaerotilaceae</taxon>
        <taxon>Roseateles</taxon>
    </lineage>
</organism>
<dbReference type="SMART" id="SM00382">
    <property type="entry name" value="AAA"/>
    <property type="match status" value="2"/>
</dbReference>
<evidence type="ECO:0000256" key="2">
    <source>
        <dbReference type="ARBA" id="ARBA00022840"/>
    </source>
</evidence>
<dbReference type="InterPro" id="IPR050168">
    <property type="entry name" value="AAA_ATPase_domain"/>
</dbReference>
<gene>
    <name evidence="4" type="ORF">PRZ01_06915</name>
</gene>
<feature type="domain" description="AAA+ ATPase" evidence="3">
    <location>
        <begin position="348"/>
        <end position="494"/>
    </location>
</feature>
<dbReference type="RefSeq" id="WP_273596039.1">
    <property type="nucleotide sequence ID" value="NZ_JAQQXS010000005.1"/>
</dbReference>
<evidence type="ECO:0000313" key="4">
    <source>
        <dbReference type="EMBL" id="MDC8784918.1"/>
    </source>
</evidence>
<accession>A0ABT5KPT3</accession>
<comment type="caution">
    <text evidence="4">The sequence shown here is derived from an EMBL/GenBank/DDBJ whole genome shotgun (WGS) entry which is preliminary data.</text>
</comment>
<dbReference type="PANTHER" id="PTHR23077:SF171">
    <property type="entry name" value="NUCLEAR VALOSIN-CONTAINING PROTEIN-LIKE"/>
    <property type="match status" value="1"/>
</dbReference>
<dbReference type="SUPFAM" id="SSF52540">
    <property type="entry name" value="P-loop containing nucleoside triphosphate hydrolases"/>
    <property type="match status" value="2"/>
</dbReference>
<dbReference type="InterPro" id="IPR003593">
    <property type="entry name" value="AAA+_ATPase"/>
</dbReference>
<evidence type="ECO:0000313" key="5">
    <source>
        <dbReference type="Proteomes" id="UP001219862"/>
    </source>
</evidence>